<keyword evidence="1" id="KW-0732">Signal</keyword>
<dbReference type="OrthoDB" id="10655594at2759"/>
<dbReference type="Proteomes" id="UP000664859">
    <property type="component" value="Unassembled WGS sequence"/>
</dbReference>
<feature type="signal peptide" evidence="1">
    <location>
        <begin position="1"/>
        <end position="18"/>
    </location>
</feature>
<evidence type="ECO:0000313" key="2">
    <source>
        <dbReference type="EMBL" id="KAG5178788.1"/>
    </source>
</evidence>
<organism evidence="2 3">
    <name type="scientific">Tribonema minus</name>
    <dbReference type="NCBI Taxonomy" id="303371"/>
    <lineage>
        <taxon>Eukaryota</taxon>
        <taxon>Sar</taxon>
        <taxon>Stramenopiles</taxon>
        <taxon>Ochrophyta</taxon>
        <taxon>PX clade</taxon>
        <taxon>Xanthophyceae</taxon>
        <taxon>Tribonematales</taxon>
        <taxon>Tribonemataceae</taxon>
        <taxon>Tribonema</taxon>
    </lineage>
</organism>
<proteinExistence type="predicted"/>
<protein>
    <submittedName>
        <fullName evidence="2">Uncharacterized protein</fullName>
    </submittedName>
</protein>
<keyword evidence="3" id="KW-1185">Reference proteome</keyword>
<feature type="chain" id="PRO_5032774060" evidence="1">
    <location>
        <begin position="19"/>
        <end position="270"/>
    </location>
</feature>
<sequence length="270" mass="28731">MRLAPCLLGSLLGVQASALVPALHRTFSTGRQARCSHRVCQTSLLAAAAPRASALLSASLSEEDVFGAVATLDADKSQALAVEKYRCTNPQYVAGIYSYMANTCIYQGMPDVANEALTYAGMPPAGPFFVTAGTKLGDGTTATVLNCDRMSAYIAEQNDESTSHESALRVQDMTLAAVRVALRQLLPKLQAGGQYEGQDLVILASCRRGSQPLQEILLPVNRIKLLLMLDLVPAFTNQDATAPLDDAALDCDRGCPVSIPTAALQQARMR</sequence>
<evidence type="ECO:0000256" key="1">
    <source>
        <dbReference type="SAM" id="SignalP"/>
    </source>
</evidence>
<accession>A0A835YY85</accession>
<reference evidence="2" key="1">
    <citation type="submission" date="2021-02" db="EMBL/GenBank/DDBJ databases">
        <title>First Annotated Genome of the Yellow-green Alga Tribonema minus.</title>
        <authorList>
            <person name="Mahan K.M."/>
        </authorList>
    </citation>
    <scope>NUCLEOTIDE SEQUENCE</scope>
    <source>
        <strain evidence="2">UTEX B ZZ1240</strain>
    </source>
</reference>
<dbReference type="EMBL" id="JAFCMP010000512">
    <property type="protein sequence ID" value="KAG5178788.1"/>
    <property type="molecule type" value="Genomic_DNA"/>
</dbReference>
<evidence type="ECO:0000313" key="3">
    <source>
        <dbReference type="Proteomes" id="UP000664859"/>
    </source>
</evidence>
<dbReference type="AlphaFoldDB" id="A0A835YY85"/>
<name>A0A835YY85_9STRA</name>
<comment type="caution">
    <text evidence="2">The sequence shown here is derived from an EMBL/GenBank/DDBJ whole genome shotgun (WGS) entry which is preliminary data.</text>
</comment>
<gene>
    <name evidence="2" type="ORF">JKP88DRAFT_264525</name>
</gene>